<comment type="subcellular location">
    <subcellularLocation>
        <location evidence="1 7">Cell outer membrane</location>
        <topology evidence="1 7">Multi-pass membrane protein</topology>
    </subcellularLocation>
</comment>
<keyword evidence="11" id="KW-1185">Reference proteome</keyword>
<dbReference type="RefSeq" id="WP_081939506.1">
    <property type="nucleotide sequence ID" value="NZ_JJMU01000067.1"/>
</dbReference>
<dbReference type="Gene3D" id="2.40.170.20">
    <property type="entry name" value="TonB-dependent receptor, beta-barrel domain"/>
    <property type="match status" value="1"/>
</dbReference>
<evidence type="ECO:0000313" key="10">
    <source>
        <dbReference type="EMBL" id="KGE12456.1"/>
    </source>
</evidence>
<keyword evidence="6 7" id="KW-0998">Cell outer membrane</keyword>
<dbReference type="InterPro" id="IPR012910">
    <property type="entry name" value="Plug_dom"/>
</dbReference>
<evidence type="ECO:0000256" key="8">
    <source>
        <dbReference type="SAM" id="SignalP"/>
    </source>
</evidence>
<sequence>MNKAYYLFFIFLFIIPCLSFAQSEDVRMRIVDTLGKPIDNANILYLSTKATYKSDVNGYFTVSASIFRKGEEMRVSKIGYKTKMFNLGNRSKVNVVLEQLSSSIDAVEVTTGYQQFSKRNATGSIDLIDKNILDRRVSPDIVSRLENMSNAVLFDRRTEGQTELSVRGRSTINSDANPLIILDNFPFEGDLSNINPNDIESVSILKDASASAIWGARAGNGVIVINTRKGRYGEKIAVEFNANSTIGEKSNLFLYRNYLDSKNYIDVERFLFDQGFYENREQDPTYPLLSPAVELLIAQRDGVITEGFLNEQLAVLNNNDLRTELSRHVYQPVVNQQYSVNLRGGGENYNFNASVGQDFGRAQIRGTGSGRTTLNLNSMFKLTPKLELSNTTSFIASSQRFDNEIVRSLFGGARTTYPYAKLADENGSALPVWRDYRRSFVIGAEQTGLQNWEFYPLDDLGNMSNRNSEQDIRINTALKYSIFPYLNIEGRYQYDSQLLSTDLLYGNQLYSTRDLINRYAQLSGNSYSFPIPLGDILDETGKKGIAHSFRLQLSGNHQWGKHTIDGVAGMEVRENQLKSVTGRTYGYDDDQLTFSRVDYENFFVVSPAGYSDRIPTTDFRSALTDRFLSYYGNFNYLYNNKYLASFSLRKDASNLFGVESNQRGVPLWSAGMGWLIDKEEDWLNNDIFSQLKLRASYGYSGNVNKSLTAFATGIYTTSSLTGLRHIQLQTPPNPNLRWEKVGTLNLGLDFGLWNNLVAGSVDYYVKDATDLIGQLPLNPTIGFSVGGRSAFIGNGSSLTTKGVDVNLAFQKSWNDLSVNLRTLYSYNLDEVTSYEFTDHISSFLGPYTPPLEGMPRSAVYSLPSAGLDPVTGDPRLLINNEIFTDYDNLWNVVTVDDLIYHGPALPKHFGSLIPTIVYKGWSVGFSVNYKLGHYFKLSSISYQELFENGLGNVDFNRRWREPGDEVSTIVPSMPQVGVSMMRDVAYQVSDDLVLKGDHIRLRDITLGYNIRPKMLEVKSLKIYAYVDNVALLWTANKQNVDPDYYSYPIPPVRTWSLGAKLNF</sequence>
<dbReference type="Proteomes" id="UP000031802">
    <property type="component" value="Unassembled WGS sequence"/>
</dbReference>
<dbReference type="InterPro" id="IPR023996">
    <property type="entry name" value="TonB-dep_OMP_SusC/RagA"/>
</dbReference>
<evidence type="ECO:0000256" key="4">
    <source>
        <dbReference type="ARBA" id="ARBA00022692"/>
    </source>
</evidence>
<keyword evidence="8" id="KW-0732">Signal</keyword>
<comment type="caution">
    <text evidence="10">The sequence shown here is derived from an EMBL/GenBank/DDBJ whole genome shotgun (WGS) entry which is preliminary data.</text>
</comment>
<dbReference type="NCBIfam" id="TIGR04057">
    <property type="entry name" value="SusC_RagA_signa"/>
    <property type="match status" value="1"/>
</dbReference>
<dbReference type="PROSITE" id="PS52016">
    <property type="entry name" value="TONB_DEPENDENT_REC_3"/>
    <property type="match status" value="1"/>
</dbReference>
<evidence type="ECO:0000256" key="6">
    <source>
        <dbReference type="ARBA" id="ARBA00023237"/>
    </source>
</evidence>
<feature type="chain" id="PRO_5002138466" evidence="8">
    <location>
        <begin position="22"/>
        <end position="1063"/>
    </location>
</feature>
<evidence type="ECO:0000256" key="5">
    <source>
        <dbReference type="ARBA" id="ARBA00023136"/>
    </source>
</evidence>
<evidence type="ECO:0000256" key="1">
    <source>
        <dbReference type="ARBA" id="ARBA00004571"/>
    </source>
</evidence>
<keyword evidence="2 7" id="KW-0813">Transport</keyword>
<proteinExistence type="inferred from homology"/>
<feature type="domain" description="TonB-dependent receptor plug" evidence="9">
    <location>
        <begin position="118"/>
        <end position="222"/>
    </location>
</feature>
<dbReference type="NCBIfam" id="TIGR04056">
    <property type="entry name" value="OMP_RagA_SusC"/>
    <property type="match status" value="1"/>
</dbReference>
<dbReference type="InterPro" id="IPR008969">
    <property type="entry name" value="CarboxyPept-like_regulatory"/>
</dbReference>
<gene>
    <name evidence="10" type="ORF">DI53_3721</name>
</gene>
<organism evidence="10 11">
    <name type="scientific">Sphingobacterium deserti</name>
    <dbReference type="NCBI Taxonomy" id="1229276"/>
    <lineage>
        <taxon>Bacteria</taxon>
        <taxon>Pseudomonadati</taxon>
        <taxon>Bacteroidota</taxon>
        <taxon>Sphingobacteriia</taxon>
        <taxon>Sphingobacteriales</taxon>
        <taxon>Sphingobacteriaceae</taxon>
        <taxon>Sphingobacterium</taxon>
    </lineage>
</organism>
<dbReference type="GO" id="GO:0009279">
    <property type="term" value="C:cell outer membrane"/>
    <property type="evidence" value="ECO:0007669"/>
    <property type="project" value="UniProtKB-SubCell"/>
</dbReference>
<dbReference type="InterPro" id="IPR037066">
    <property type="entry name" value="Plug_dom_sf"/>
</dbReference>
<dbReference type="SUPFAM" id="SSF56935">
    <property type="entry name" value="Porins"/>
    <property type="match status" value="1"/>
</dbReference>
<dbReference type="eggNOG" id="COG4771">
    <property type="taxonomic scope" value="Bacteria"/>
</dbReference>
<dbReference type="AlphaFoldDB" id="A0A0B8SYX8"/>
<keyword evidence="5 7" id="KW-0472">Membrane</keyword>
<comment type="similarity">
    <text evidence="7">Belongs to the TonB-dependent receptor family.</text>
</comment>
<evidence type="ECO:0000256" key="2">
    <source>
        <dbReference type="ARBA" id="ARBA00022448"/>
    </source>
</evidence>
<dbReference type="Pfam" id="PF07715">
    <property type="entry name" value="Plug"/>
    <property type="match status" value="1"/>
</dbReference>
<dbReference type="SUPFAM" id="SSF49464">
    <property type="entry name" value="Carboxypeptidase regulatory domain-like"/>
    <property type="match status" value="1"/>
</dbReference>
<evidence type="ECO:0000256" key="3">
    <source>
        <dbReference type="ARBA" id="ARBA00022452"/>
    </source>
</evidence>
<protein>
    <submittedName>
        <fullName evidence="10">TonB-dependent receptor plug</fullName>
    </submittedName>
</protein>
<keyword evidence="4 7" id="KW-0812">Transmembrane</keyword>
<dbReference type="OrthoDB" id="9768177at2"/>
<name>A0A0B8SYX8_9SPHI</name>
<dbReference type="InterPro" id="IPR039426">
    <property type="entry name" value="TonB-dep_rcpt-like"/>
</dbReference>
<keyword evidence="3 7" id="KW-1134">Transmembrane beta strand</keyword>
<feature type="signal peptide" evidence="8">
    <location>
        <begin position="1"/>
        <end position="21"/>
    </location>
</feature>
<keyword evidence="10" id="KW-0675">Receptor</keyword>
<dbReference type="InterPro" id="IPR023997">
    <property type="entry name" value="TonB-dep_OMP_SusC/RagA_CS"/>
</dbReference>
<dbReference type="Gene3D" id="2.170.130.10">
    <property type="entry name" value="TonB-dependent receptor, plug domain"/>
    <property type="match status" value="1"/>
</dbReference>
<evidence type="ECO:0000256" key="7">
    <source>
        <dbReference type="PROSITE-ProRule" id="PRU01360"/>
    </source>
</evidence>
<evidence type="ECO:0000259" key="9">
    <source>
        <dbReference type="Pfam" id="PF07715"/>
    </source>
</evidence>
<dbReference type="EMBL" id="JJMU01000067">
    <property type="protein sequence ID" value="KGE12456.1"/>
    <property type="molecule type" value="Genomic_DNA"/>
</dbReference>
<reference evidence="11" key="1">
    <citation type="submission" date="2014-04" db="EMBL/GenBank/DDBJ databases">
        <title>Whole-Genome optical mapping and complete genome sequence of Sphingobacterium deserti sp. nov., a new spaces isolated from desert in the west of China.</title>
        <authorList>
            <person name="Teng C."/>
            <person name="Zhou Z."/>
            <person name="Li X."/>
            <person name="Chen M."/>
            <person name="Lin M."/>
            <person name="Wang L."/>
            <person name="Su S."/>
            <person name="Zhang C."/>
            <person name="Zhang W."/>
        </authorList>
    </citation>
    <scope>NUCLEOTIDE SEQUENCE [LARGE SCALE GENOMIC DNA]</scope>
    <source>
        <strain evidence="11">ACCC05744</strain>
    </source>
</reference>
<reference evidence="10 11" key="2">
    <citation type="journal article" date="2015" name="PLoS ONE">
        <title>Whole-Genome Optical Mapping and Finished Genome Sequence of Sphingobacterium deserti sp. nov., a New Species Isolated from the Western Desert of China.</title>
        <authorList>
            <person name="Teng C."/>
            <person name="Zhou Z."/>
            <person name="Molnar I."/>
            <person name="Li X."/>
            <person name="Tang R."/>
            <person name="Chen M."/>
            <person name="Wang L."/>
            <person name="Su S."/>
            <person name="Zhang W."/>
            <person name="Lin M."/>
        </authorList>
    </citation>
    <scope>NUCLEOTIDE SEQUENCE [LARGE SCALE GENOMIC DNA]</scope>
    <source>
        <strain evidence="11">ACCC05744</strain>
    </source>
</reference>
<dbReference type="PATRIC" id="fig|1229276.3.peg.3851"/>
<accession>A0A0B8SYX8</accession>
<evidence type="ECO:0000313" key="11">
    <source>
        <dbReference type="Proteomes" id="UP000031802"/>
    </source>
</evidence>
<dbReference type="InterPro" id="IPR036942">
    <property type="entry name" value="Beta-barrel_TonB_sf"/>
</dbReference>
<dbReference type="STRING" id="1229276.DI53_3721"/>